<proteinExistence type="predicted"/>
<dbReference type="AlphaFoldDB" id="A0AAV2AKA4"/>
<dbReference type="CDD" id="cd00087">
    <property type="entry name" value="FReD"/>
    <property type="match status" value="2"/>
</dbReference>
<accession>A0AAV2AKA4</accession>
<feature type="domain" description="Fibrinogen C-terminal" evidence="2">
    <location>
        <begin position="164"/>
        <end position="349"/>
    </location>
</feature>
<dbReference type="PROSITE" id="PS51406">
    <property type="entry name" value="FIBRINOGEN_C_2"/>
    <property type="match status" value="2"/>
</dbReference>
<dbReference type="Pfam" id="PF00147">
    <property type="entry name" value="Fibrinogen_C"/>
    <property type="match status" value="3"/>
</dbReference>
<feature type="domain" description="Fibrinogen C-terminal" evidence="2">
    <location>
        <begin position="361"/>
        <end position="546"/>
    </location>
</feature>
<dbReference type="InterPro" id="IPR050373">
    <property type="entry name" value="Fibrinogen_C-term_domain"/>
</dbReference>
<keyword evidence="4" id="KW-1185">Reference proteome</keyword>
<dbReference type="InterPro" id="IPR014716">
    <property type="entry name" value="Fibrinogen_a/b/g_C_1"/>
</dbReference>
<dbReference type="GO" id="GO:0005615">
    <property type="term" value="C:extracellular space"/>
    <property type="evidence" value="ECO:0007669"/>
    <property type="project" value="TreeGrafter"/>
</dbReference>
<comment type="caution">
    <text evidence="3">The sequence shown here is derived from an EMBL/GenBank/DDBJ whole genome shotgun (WGS) entry which is preliminary data.</text>
</comment>
<dbReference type="NCBIfam" id="NF040941">
    <property type="entry name" value="GGGWT_bact"/>
    <property type="match status" value="2"/>
</dbReference>
<dbReference type="PANTHER" id="PTHR19143">
    <property type="entry name" value="FIBRINOGEN/TENASCIN/ANGIOPOEITIN"/>
    <property type="match status" value="1"/>
</dbReference>
<organism evidence="3 4">
    <name type="scientific">Larinioides sclopetarius</name>
    <dbReference type="NCBI Taxonomy" id="280406"/>
    <lineage>
        <taxon>Eukaryota</taxon>
        <taxon>Metazoa</taxon>
        <taxon>Ecdysozoa</taxon>
        <taxon>Arthropoda</taxon>
        <taxon>Chelicerata</taxon>
        <taxon>Arachnida</taxon>
        <taxon>Araneae</taxon>
        <taxon>Araneomorphae</taxon>
        <taxon>Entelegynae</taxon>
        <taxon>Araneoidea</taxon>
        <taxon>Araneidae</taxon>
        <taxon>Larinioides</taxon>
    </lineage>
</organism>
<name>A0AAV2AKA4_9ARAC</name>
<dbReference type="EMBL" id="CAXIEN010000179">
    <property type="protein sequence ID" value="CAL1284428.1"/>
    <property type="molecule type" value="Genomic_DNA"/>
</dbReference>
<feature type="region of interest" description="Disordered" evidence="1">
    <location>
        <begin position="122"/>
        <end position="170"/>
    </location>
</feature>
<dbReference type="SUPFAM" id="SSF56496">
    <property type="entry name" value="Fibrinogen C-terminal domain-like"/>
    <property type="match status" value="3"/>
</dbReference>
<gene>
    <name evidence="3" type="ORF">LARSCL_LOCUS13141</name>
</gene>
<dbReference type="InterPro" id="IPR036056">
    <property type="entry name" value="Fibrinogen-like_C"/>
</dbReference>
<dbReference type="Gene3D" id="3.90.215.10">
    <property type="entry name" value="Gamma Fibrinogen, chain A, domain 1"/>
    <property type="match status" value="3"/>
</dbReference>
<dbReference type="Proteomes" id="UP001497382">
    <property type="component" value="Unassembled WGS sequence"/>
</dbReference>
<evidence type="ECO:0000313" key="4">
    <source>
        <dbReference type="Proteomes" id="UP001497382"/>
    </source>
</evidence>
<evidence type="ECO:0000313" key="3">
    <source>
        <dbReference type="EMBL" id="CAL1284428.1"/>
    </source>
</evidence>
<feature type="compositionally biased region" description="Basic and acidic residues" evidence="1">
    <location>
        <begin position="159"/>
        <end position="170"/>
    </location>
</feature>
<evidence type="ECO:0000259" key="2">
    <source>
        <dbReference type="PROSITE" id="PS51406"/>
    </source>
</evidence>
<dbReference type="SMART" id="SM00186">
    <property type="entry name" value="FBG"/>
    <property type="match status" value="2"/>
</dbReference>
<feature type="compositionally biased region" description="Polar residues" evidence="1">
    <location>
        <begin position="122"/>
        <end position="137"/>
    </location>
</feature>
<reference evidence="3 4" key="1">
    <citation type="submission" date="2024-04" db="EMBL/GenBank/DDBJ databases">
        <authorList>
            <person name="Rising A."/>
            <person name="Reimegard J."/>
            <person name="Sonavane S."/>
            <person name="Akerstrom W."/>
            <person name="Nylinder S."/>
            <person name="Hedman E."/>
            <person name="Kallberg Y."/>
        </authorList>
    </citation>
    <scope>NUCLEOTIDE SEQUENCE [LARGE SCALE GENOMIC DNA]</scope>
</reference>
<protein>
    <recommendedName>
        <fullName evidence="2">Fibrinogen C-terminal domain-containing protein</fullName>
    </recommendedName>
</protein>
<dbReference type="Gene3D" id="4.10.530.10">
    <property type="entry name" value="Gamma-fibrinogen Carboxyl Terminal Fragment, domain 2"/>
    <property type="match status" value="2"/>
</dbReference>
<evidence type="ECO:0000256" key="1">
    <source>
        <dbReference type="SAM" id="MobiDB-lite"/>
    </source>
</evidence>
<sequence length="715" mass="81456">MKVIQRRGQYGNGVDYFNKKWKDYKEGFGNLKKEFWIGNNIVTLLNLFLKFQETKKSTPSPIRVNMRYGWKWSTKTENRRLLSMKTSILKTKELNINYTSLMAVDPGVRDSISNHDGWAFYTSDQPNKSGNDQSTRSGGWWRNGKGTSSLNGLNHYKTGKKDDGPKHQKPMDCAELQENGATESGVYTIYPRNRLASCQSIEVYCDMETDGGGWTVIQRRGQYGNGVDYFNKKWKDYKEGFGNLKKEFWIGNEKIYSITNQGQYAVRMEMENESGKSAFTLYENFWIGDEEAKYKLHISDASGPAGDSCRLHDGWPFYTVDQPNKAADNPSTRSGGWWRNGKETSSLNGLNLYKTGRKEDGPKHEKPMDCAELQENGATESGVYTIYPRNRLASCQSIEVYCDMETDGGGWTVIQRRGQYGNGVDYFNKKWKDYKEGFGNLKKEFWIGNEKIYSITNQGQYAVRLEMEHENGKSAFTLYENFYIEDEGAKYKLHISDGSGPGGDSISNHDGWAFYTVDQSNKSGNDQSTRSGGWWRNGKGTSSLNGLNHYKTGKKDDEVVGNEINSKPLFASVEKNWCCFKEMIIRAAKKSIPRGLDSRTSNGKFWKLVRNIGREQPQVEQCNTIQSKDGKMAENDEQAANILGLHYQEISQLNFTVEDRIVKRSKSFEICTNCSSEQASPHHIFECLGLTKQDLADDPLTVLDFLRVYNVMDLV</sequence>
<dbReference type="InterPro" id="IPR002181">
    <property type="entry name" value="Fibrinogen_a/b/g_C_dom"/>
</dbReference>